<dbReference type="STRING" id="342108.amb0544"/>
<dbReference type="HOGENOM" id="CLU_109255_0_0_5"/>
<keyword evidence="2" id="KW-1185">Reference proteome</keyword>
<dbReference type="KEGG" id="mag:amb0544"/>
<proteinExistence type="predicted"/>
<reference evidence="1 2" key="1">
    <citation type="journal article" date="2005" name="DNA Res.">
        <title>Complete genome sequence of the facultative anaerobic magnetotactic bacterium Magnetospirillum sp. strain AMB-1.</title>
        <authorList>
            <person name="Matsunaga T."/>
            <person name="Okamura Y."/>
            <person name="Fukuda Y."/>
            <person name="Wahyudi A.T."/>
            <person name="Murase Y."/>
            <person name="Takeyama H."/>
        </authorList>
    </citation>
    <scope>NUCLEOTIDE SEQUENCE [LARGE SCALE GENOMIC DNA]</scope>
    <source>
        <strain evidence="2">ATCC 700264 / AMB-1</strain>
    </source>
</reference>
<organism evidence="1 2">
    <name type="scientific">Paramagnetospirillum magneticum (strain ATCC 700264 / AMB-1)</name>
    <name type="common">Magnetospirillum magneticum</name>
    <dbReference type="NCBI Taxonomy" id="342108"/>
    <lineage>
        <taxon>Bacteria</taxon>
        <taxon>Pseudomonadati</taxon>
        <taxon>Pseudomonadota</taxon>
        <taxon>Alphaproteobacteria</taxon>
        <taxon>Rhodospirillales</taxon>
        <taxon>Magnetospirillaceae</taxon>
        <taxon>Paramagnetospirillum</taxon>
    </lineage>
</organism>
<dbReference type="EMBL" id="AP007255">
    <property type="protein sequence ID" value="BAE49348.1"/>
    <property type="molecule type" value="Genomic_DNA"/>
</dbReference>
<dbReference type="AlphaFoldDB" id="Q2W9X7"/>
<dbReference type="InterPro" id="IPR019660">
    <property type="entry name" value="Put_sensory_transdc_reg_YbjN"/>
</dbReference>
<evidence type="ECO:0000313" key="2">
    <source>
        <dbReference type="Proteomes" id="UP000007058"/>
    </source>
</evidence>
<dbReference type="Proteomes" id="UP000007058">
    <property type="component" value="Chromosome"/>
</dbReference>
<accession>Q2W9X7</accession>
<protein>
    <submittedName>
        <fullName evidence="1">Uncharacterized conserved protein</fullName>
    </submittedName>
</protein>
<evidence type="ECO:0000313" key="1">
    <source>
        <dbReference type="EMBL" id="BAE49348.1"/>
    </source>
</evidence>
<name>Q2W9X7_PARM1</name>
<sequence>MPREGAGMTLTATYQEEPQINPVDLVEQVVAANDWAFDRRNDEELAAEAPGQWCNYSLYFAWREDMGAMHFTCAFDMKIPPARRPMIHELLATLNEKLWIGHFGLWEDEGVPMFRHTSLLRGGAGFAPEQVEDLVDIAVTECERFYPAFQFVIWGGKTAAEAIAASLLETVGEA</sequence>
<gene>
    <name evidence="1" type="ordered locus">amb0544</name>
</gene>
<dbReference type="Pfam" id="PF10722">
    <property type="entry name" value="YbjN"/>
    <property type="match status" value="1"/>
</dbReference>
<dbReference type="CDD" id="cd17033">
    <property type="entry name" value="DR1245-like"/>
    <property type="match status" value="1"/>
</dbReference>